<feature type="transmembrane region" description="Helical" evidence="7">
    <location>
        <begin position="166"/>
        <end position="186"/>
    </location>
</feature>
<evidence type="ECO:0000256" key="6">
    <source>
        <dbReference type="ARBA" id="ARBA00023136"/>
    </source>
</evidence>
<dbReference type="GO" id="GO:0005886">
    <property type="term" value="C:plasma membrane"/>
    <property type="evidence" value="ECO:0007669"/>
    <property type="project" value="UniProtKB-SubCell"/>
</dbReference>
<proteinExistence type="predicted"/>
<dbReference type="AlphaFoldDB" id="A0A3N5BER5"/>
<dbReference type="GO" id="GO:0016491">
    <property type="term" value="F:oxidoreductase activity"/>
    <property type="evidence" value="ECO:0007669"/>
    <property type="project" value="UniProtKB-KW"/>
</dbReference>
<evidence type="ECO:0000259" key="8">
    <source>
        <dbReference type="Pfam" id="PF02665"/>
    </source>
</evidence>
<name>A0A3N5BER5_9THEO</name>
<sequence>MEVVVSYLAWVAVAVFVLVGLYRMLRYASLPVFLRWELYPVPTEPRHHYGGSYMEEVDFVKKARHHTRIGGLIDMASEVFLLKKLKDYNQFGLWPFSFLMHWGIYLLFLWFLLLAVEARLKLGVFTGLVNFLGPVAFISGAFGSLGLILKRVGNDKLGSYTTPEDYFNLIFLGAVFGSGLIAWSYADLTFDCTRALIKQALFFEASPLPVPFWVWLHLLLFELFLIYLPFSKLFHYAIKYLTFDKILWDDAFKVKDSPLDRKIAKQLSYIVSWAGPHIVPGKTWLEEAQLTDGGGEK</sequence>
<evidence type="ECO:0000313" key="10">
    <source>
        <dbReference type="Proteomes" id="UP000282654"/>
    </source>
</evidence>
<keyword evidence="6 7" id="KW-0472">Membrane</keyword>
<dbReference type="OrthoDB" id="128617at2"/>
<evidence type="ECO:0000256" key="7">
    <source>
        <dbReference type="SAM" id="Phobius"/>
    </source>
</evidence>
<dbReference type="Gene3D" id="1.20.950.20">
    <property type="entry name" value="Transmembrane di-heme cytochromes, Chain C"/>
    <property type="match status" value="1"/>
</dbReference>
<gene>
    <name evidence="9" type="ORF">EDD75_1622</name>
</gene>
<evidence type="ECO:0000313" key="9">
    <source>
        <dbReference type="EMBL" id="RPF42521.1"/>
    </source>
</evidence>
<feature type="transmembrane region" description="Helical" evidence="7">
    <location>
        <begin position="122"/>
        <end position="145"/>
    </location>
</feature>
<keyword evidence="10" id="KW-1185">Reference proteome</keyword>
<evidence type="ECO:0000256" key="5">
    <source>
        <dbReference type="ARBA" id="ARBA00023002"/>
    </source>
</evidence>
<dbReference type="Pfam" id="PF02665">
    <property type="entry name" value="Nitrate_red_gam"/>
    <property type="match status" value="1"/>
</dbReference>
<feature type="domain" description="NarG-like" evidence="8">
    <location>
        <begin position="121"/>
        <end position="238"/>
    </location>
</feature>
<evidence type="ECO:0000256" key="2">
    <source>
        <dbReference type="ARBA" id="ARBA00022475"/>
    </source>
</evidence>
<evidence type="ECO:0000256" key="4">
    <source>
        <dbReference type="ARBA" id="ARBA00022989"/>
    </source>
</evidence>
<comment type="caution">
    <text evidence="9">The sequence shown here is derived from an EMBL/GenBank/DDBJ whole genome shotgun (WGS) entry which is preliminary data.</text>
</comment>
<feature type="transmembrane region" description="Helical" evidence="7">
    <location>
        <begin position="91"/>
        <end position="116"/>
    </location>
</feature>
<dbReference type="RefSeq" id="WP_123930744.1">
    <property type="nucleotide sequence ID" value="NZ_RKRE01000003.1"/>
</dbReference>
<dbReference type="EMBL" id="RKRE01000003">
    <property type="protein sequence ID" value="RPF42521.1"/>
    <property type="molecule type" value="Genomic_DNA"/>
</dbReference>
<keyword evidence="5" id="KW-0560">Oxidoreductase</keyword>
<keyword evidence="3 7" id="KW-0812">Transmembrane</keyword>
<keyword evidence="4 7" id="KW-1133">Transmembrane helix</keyword>
<keyword evidence="2" id="KW-1003">Cell membrane</keyword>
<comment type="subcellular location">
    <subcellularLocation>
        <location evidence="1">Cell membrane</location>
        <topology evidence="1">Multi-pass membrane protein</topology>
    </subcellularLocation>
</comment>
<dbReference type="InterPro" id="IPR023234">
    <property type="entry name" value="NarG-like_domain"/>
</dbReference>
<protein>
    <submittedName>
        <fullName evidence="9">Nitrate reductase gamma subunit</fullName>
    </submittedName>
</protein>
<organism evidence="9 10">
    <name type="scientific">Thermodesulfitimonas autotrophica</name>
    <dbReference type="NCBI Taxonomy" id="1894989"/>
    <lineage>
        <taxon>Bacteria</taxon>
        <taxon>Bacillati</taxon>
        <taxon>Bacillota</taxon>
        <taxon>Clostridia</taxon>
        <taxon>Thermoanaerobacterales</taxon>
        <taxon>Thermoanaerobacteraceae</taxon>
        <taxon>Thermodesulfitimonas</taxon>
    </lineage>
</organism>
<reference evidence="9 10" key="1">
    <citation type="submission" date="2018-11" db="EMBL/GenBank/DDBJ databases">
        <title>Genomic Encyclopedia of Type Strains, Phase IV (KMG-IV): sequencing the most valuable type-strain genomes for metagenomic binning, comparative biology and taxonomic classification.</title>
        <authorList>
            <person name="Goeker M."/>
        </authorList>
    </citation>
    <scope>NUCLEOTIDE SEQUENCE [LARGE SCALE GENOMIC DNA]</scope>
    <source>
        <strain evidence="9 10">DSM 102936</strain>
    </source>
</reference>
<feature type="transmembrane region" description="Helical" evidence="7">
    <location>
        <begin position="212"/>
        <end position="230"/>
    </location>
</feature>
<accession>A0A3N5BER5</accession>
<evidence type="ECO:0000256" key="3">
    <source>
        <dbReference type="ARBA" id="ARBA00022692"/>
    </source>
</evidence>
<dbReference type="SUPFAM" id="SSF103501">
    <property type="entry name" value="Respiratory nitrate reductase 1 gamma chain"/>
    <property type="match status" value="1"/>
</dbReference>
<dbReference type="Proteomes" id="UP000282654">
    <property type="component" value="Unassembled WGS sequence"/>
</dbReference>
<evidence type="ECO:0000256" key="1">
    <source>
        <dbReference type="ARBA" id="ARBA00004651"/>
    </source>
</evidence>
<feature type="transmembrane region" description="Helical" evidence="7">
    <location>
        <begin position="6"/>
        <end position="25"/>
    </location>
</feature>
<dbReference type="InterPro" id="IPR036197">
    <property type="entry name" value="NarG-like_sf"/>
</dbReference>